<sequence>MTTQTVRLRRLSLVDEGEEVLVGDPEAGTFISIPAVGGVVIAALMDGATIEETARRAEEYAGEPVDVPAFVETLRELGFLDESEDEDDPGGERMPVATAPIQGRRWLSGLRPELARPLFGRVAWFVYGAAALFSLAALVLVPALRPDPTSDAFAVSDIGLGALLVYPITLVLAGVHEGWHWLAARALDLPARFGIDRRMAFLVFETDLSLLWSVPRRRRYGPLLAGLAIDFVLLAVVLGWRMVADNTVLGAVAYILVFQVAWQCMVFLRTDLYAVLITWLGCKDLWRVKTLLLRRAFGRLREGEAAELVAADPCDVRAGRWFRWLWLAGLFVVAAWLAFFLLPVLVSLLRWTAAEVAAGPAAWRFWYALACTALMLGPWLAVAGLAIRSRLTRER</sequence>
<evidence type="ECO:0000313" key="2">
    <source>
        <dbReference type="EMBL" id="MFD1540449.1"/>
    </source>
</evidence>
<dbReference type="Proteomes" id="UP001597097">
    <property type="component" value="Unassembled WGS sequence"/>
</dbReference>
<feature type="transmembrane region" description="Helical" evidence="1">
    <location>
        <begin position="365"/>
        <end position="387"/>
    </location>
</feature>
<keyword evidence="1" id="KW-0812">Transmembrane</keyword>
<evidence type="ECO:0000256" key="1">
    <source>
        <dbReference type="SAM" id="Phobius"/>
    </source>
</evidence>
<keyword evidence="3" id="KW-1185">Reference proteome</keyword>
<keyword evidence="1" id="KW-1133">Transmembrane helix</keyword>
<accession>A0ABW4GCB9</accession>
<feature type="transmembrane region" description="Helical" evidence="1">
    <location>
        <begin position="223"/>
        <end position="242"/>
    </location>
</feature>
<gene>
    <name evidence="2" type="ORF">ACFSJ0_25570</name>
</gene>
<proteinExistence type="predicted"/>
<comment type="caution">
    <text evidence="2">The sequence shown here is derived from an EMBL/GenBank/DDBJ whole genome shotgun (WGS) entry which is preliminary data.</text>
</comment>
<feature type="transmembrane region" description="Helical" evidence="1">
    <location>
        <begin position="118"/>
        <end position="141"/>
    </location>
</feature>
<dbReference type="RefSeq" id="WP_246650123.1">
    <property type="nucleotide sequence ID" value="NZ_JAHKRM010000001.1"/>
</dbReference>
<keyword evidence="1" id="KW-0472">Membrane</keyword>
<protein>
    <recommendedName>
        <fullName evidence="4">PqqD family protein</fullName>
    </recommendedName>
</protein>
<evidence type="ECO:0000313" key="3">
    <source>
        <dbReference type="Proteomes" id="UP001597097"/>
    </source>
</evidence>
<reference evidence="3" key="1">
    <citation type="journal article" date="2019" name="Int. J. Syst. Evol. Microbiol.">
        <title>The Global Catalogue of Microorganisms (GCM) 10K type strain sequencing project: providing services to taxonomists for standard genome sequencing and annotation.</title>
        <authorList>
            <consortium name="The Broad Institute Genomics Platform"/>
            <consortium name="The Broad Institute Genome Sequencing Center for Infectious Disease"/>
            <person name="Wu L."/>
            <person name="Ma J."/>
        </authorList>
    </citation>
    <scope>NUCLEOTIDE SEQUENCE [LARGE SCALE GENOMIC DNA]</scope>
    <source>
        <strain evidence="3">CGMCC 1.15399</strain>
    </source>
</reference>
<feature type="transmembrane region" description="Helical" evidence="1">
    <location>
        <begin position="324"/>
        <end position="345"/>
    </location>
</feature>
<organism evidence="2 3">
    <name type="scientific">Nonomuraea guangzhouensis</name>
    <dbReference type="NCBI Taxonomy" id="1291555"/>
    <lineage>
        <taxon>Bacteria</taxon>
        <taxon>Bacillati</taxon>
        <taxon>Actinomycetota</taxon>
        <taxon>Actinomycetes</taxon>
        <taxon>Streptosporangiales</taxon>
        <taxon>Streptosporangiaceae</taxon>
        <taxon>Nonomuraea</taxon>
    </lineage>
</organism>
<dbReference type="EMBL" id="JBHUCM010000019">
    <property type="protein sequence ID" value="MFD1540449.1"/>
    <property type="molecule type" value="Genomic_DNA"/>
</dbReference>
<name>A0ABW4GCB9_9ACTN</name>
<evidence type="ECO:0008006" key="4">
    <source>
        <dbReference type="Google" id="ProtNLM"/>
    </source>
</evidence>
<feature type="transmembrane region" description="Helical" evidence="1">
    <location>
        <begin position="153"/>
        <end position="175"/>
    </location>
</feature>